<evidence type="ECO:0000256" key="1">
    <source>
        <dbReference type="SAM" id="MobiDB-lite"/>
    </source>
</evidence>
<sequence length="51" mass="5755">TNPLLGQSMSVETFSGTLLLLPLQWYQVNPQSHRTSQDGYTDPHVVNLQKD</sequence>
<dbReference type="Proteomes" id="UP000265520">
    <property type="component" value="Unassembled WGS sequence"/>
</dbReference>
<protein>
    <submittedName>
        <fullName evidence="2">Uncharacterized protein</fullName>
    </submittedName>
</protein>
<feature type="non-terminal residue" evidence="2">
    <location>
        <position position="1"/>
    </location>
</feature>
<accession>A0A392U6H4</accession>
<feature type="region of interest" description="Disordered" evidence="1">
    <location>
        <begin position="32"/>
        <end position="51"/>
    </location>
</feature>
<comment type="caution">
    <text evidence="2">The sequence shown here is derived from an EMBL/GenBank/DDBJ whole genome shotgun (WGS) entry which is preliminary data.</text>
</comment>
<organism evidence="2 3">
    <name type="scientific">Trifolium medium</name>
    <dbReference type="NCBI Taxonomy" id="97028"/>
    <lineage>
        <taxon>Eukaryota</taxon>
        <taxon>Viridiplantae</taxon>
        <taxon>Streptophyta</taxon>
        <taxon>Embryophyta</taxon>
        <taxon>Tracheophyta</taxon>
        <taxon>Spermatophyta</taxon>
        <taxon>Magnoliopsida</taxon>
        <taxon>eudicotyledons</taxon>
        <taxon>Gunneridae</taxon>
        <taxon>Pentapetalae</taxon>
        <taxon>rosids</taxon>
        <taxon>fabids</taxon>
        <taxon>Fabales</taxon>
        <taxon>Fabaceae</taxon>
        <taxon>Papilionoideae</taxon>
        <taxon>50 kb inversion clade</taxon>
        <taxon>NPAAA clade</taxon>
        <taxon>Hologalegina</taxon>
        <taxon>IRL clade</taxon>
        <taxon>Trifolieae</taxon>
        <taxon>Trifolium</taxon>
    </lineage>
</organism>
<proteinExistence type="predicted"/>
<name>A0A392U6H4_9FABA</name>
<dbReference type="AlphaFoldDB" id="A0A392U6H4"/>
<reference evidence="2 3" key="1">
    <citation type="journal article" date="2018" name="Front. Plant Sci.">
        <title>Red Clover (Trifolium pratense) and Zigzag Clover (T. medium) - A Picture of Genomic Similarities and Differences.</title>
        <authorList>
            <person name="Dluhosova J."/>
            <person name="Istvanek J."/>
            <person name="Nedelnik J."/>
            <person name="Repkova J."/>
        </authorList>
    </citation>
    <scope>NUCLEOTIDE SEQUENCE [LARGE SCALE GENOMIC DNA]</scope>
    <source>
        <strain evidence="3">cv. 10/8</strain>
        <tissue evidence="2">Leaf</tissue>
    </source>
</reference>
<dbReference type="EMBL" id="LXQA010730909">
    <property type="protein sequence ID" value="MCI68120.1"/>
    <property type="molecule type" value="Genomic_DNA"/>
</dbReference>
<evidence type="ECO:0000313" key="2">
    <source>
        <dbReference type="EMBL" id="MCI68120.1"/>
    </source>
</evidence>
<evidence type="ECO:0000313" key="3">
    <source>
        <dbReference type="Proteomes" id="UP000265520"/>
    </source>
</evidence>
<keyword evidence="3" id="KW-1185">Reference proteome</keyword>